<dbReference type="InterPro" id="IPR027475">
    <property type="entry name" value="Asparaginase/glutaminase_AS2"/>
</dbReference>
<name>A0A0N4UVS5_ENTVE</name>
<dbReference type="SUPFAM" id="SSF53774">
    <property type="entry name" value="Glutaminase/Asparaginase"/>
    <property type="match status" value="1"/>
</dbReference>
<dbReference type="InterPro" id="IPR037152">
    <property type="entry name" value="L-asparaginase_N_sf"/>
</dbReference>
<dbReference type="NCBIfam" id="TIGR00519">
    <property type="entry name" value="asnASE_I"/>
    <property type="match status" value="1"/>
</dbReference>
<reference evidence="12 13" key="2">
    <citation type="submission" date="2018-10" db="EMBL/GenBank/DDBJ databases">
        <authorList>
            <consortium name="Pathogen Informatics"/>
        </authorList>
    </citation>
    <scope>NUCLEOTIDE SEQUENCE [LARGE SCALE GENOMIC DNA]</scope>
</reference>
<dbReference type="SMART" id="SM00870">
    <property type="entry name" value="Asparaginase"/>
    <property type="match status" value="1"/>
</dbReference>
<feature type="binding site" evidence="6">
    <location>
        <position position="168"/>
    </location>
    <ligand>
        <name>substrate</name>
    </ligand>
</feature>
<dbReference type="EMBL" id="UXUI01007191">
    <property type="protein sequence ID" value="VDD86121.1"/>
    <property type="molecule type" value="Genomic_DNA"/>
</dbReference>
<dbReference type="PROSITE" id="PS50088">
    <property type="entry name" value="ANK_REPEAT"/>
    <property type="match status" value="2"/>
</dbReference>
<protein>
    <recommendedName>
        <fullName evidence="1">asparaginase</fullName>
        <ecNumber evidence="1">3.5.1.1</ecNumber>
    </recommendedName>
</protein>
<dbReference type="WBParaSite" id="EVEC_0000155601-mRNA-1">
    <property type="protein sequence ID" value="EVEC_0000155601-mRNA-1"/>
    <property type="gene ID" value="EVEC_0000155601"/>
</dbReference>
<dbReference type="STRING" id="51028.A0A0N4UVS5"/>
<keyword evidence="2" id="KW-0677">Repeat</keyword>
<dbReference type="GO" id="GO:0009066">
    <property type="term" value="P:aspartate family amino acid metabolic process"/>
    <property type="evidence" value="ECO:0007669"/>
    <property type="project" value="UniProtKB-ARBA"/>
</dbReference>
<dbReference type="PROSITE" id="PS51732">
    <property type="entry name" value="ASN_GLN_ASE_3"/>
    <property type="match status" value="1"/>
</dbReference>
<evidence type="ECO:0000256" key="5">
    <source>
        <dbReference type="ARBA" id="ARBA00061199"/>
    </source>
</evidence>
<dbReference type="PROSITE" id="PS50297">
    <property type="entry name" value="ANK_REP_REGION"/>
    <property type="match status" value="2"/>
</dbReference>
<dbReference type="PANTHER" id="PTHR11707">
    <property type="entry name" value="L-ASPARAGINASE"/>
    <property type="match status" value="1"/>
</dbReference>
<evidence type="ECO:0000313" key="12">
    <source>
        <dbReference type="EMBL" id="VDD86121.1"/>
    </source>
</evidence>
<feature type="region of interest" description="Disordered" evidence="9">
    <location>
        <begin position="1"/>
        <end position="23"/>
    </location>
</feature>
<evidence type="ECO:0000256" key="6">
    <source>
        <dbReference type="PIRSR" id="PIRSR001220-2"/>
    </source>
</evidence>
<dbReference type="SUPFAM" id="SSF48403">
    <property type="entry name" value="Ankyrin repeat"/>
    <property type="match status" value="1"/>
</dbReference>
<dbReference type="InterPro" id="IPR027474">
    <property type="entry name" value="L-asparaginase_N"/>
</dbReference>
<dbReference type="CDD" id="cd08963">
    <property type="entry name" value="L-asparaginase_I"/>
    <property type="match status" value="1"/>
</dbReference>
<dbReference type="FunFam" id="3.40.50.1170:FF:000003">
    <property type="entry name" value="60 kDa lysophospholipase"/>
    <property type="match status" value="1"/>
</dbReference>
<feature type="active site" evidence="8">
    <location>
        <position position="199"/>
    </location>
</feature>
<dbReference type="InterPro" id="IPR040919">
    <property type="entry name" value="Asparaginase_C"/>
</dbReference>
<feature type="repeat" description="ANK" evidence="7">
    <location>
        <begin position="511"/>
        <end position="543"/>
    </location>
</feature>
<evidence type="ECO:0000256" key="4">
    <source>
        <dbReference type="ARBA" id="ARBA00023043"/>
    </source>
</evidence>
<dbReference type="FunFam" id="3.40.50.40:FF:000001">
    <property type="entry name" value="L-asparaginase 1"/>
    <property type="match status" value="1"/>
</dbReference>
<evidence type="ECO:0000313" key="13">
    <source>
        <dbReference type="Proteomes" id="UP000274131"/>
    </source>
</evidence>
<proteinExistence type="inferred from homology"/>
<dbReference type="PROSITE" id="PS00917">
    <property type="entry name" value="ASN_GLN_ASE_2"/>
    <property type="match status" value="1"/>
</dbReference>
<dbReference type="InterPro" id="IPR036770">
    <property type="entry name" value="Ankyrin_rpt-contain_sf"/>
</dbReference>
<dbReference type="AlphaFoldDB" id="A0A0N4UVS5"/>
<sequence>MSKPVTGVTTLDHRRKGLSESATAETNYDYRKKNSLPLDEYHTPKKLILHTGLTVKATSAAEFASVVSKDIAVTTVSGERSESHALESRVLLLYTGGTIGMKLCGNVYAPVAYYLPEAIRQLPPLNDVDYIKKNYGDAKVKPFCLPPVRDIKKRIVYWVLEYDPLLDSSDMTFDDWIRIGTDIKKAYNHYDGFVVLHGTDTLAYTASALSFMLENLGKPIVITGAQIPVCEVRSDGRENLVGALMVAGNYDIPEVCVYFNNRLLRGNRTRKVDASGLEAFNSPNMSPLATMDISINVNYDAIIRPASAAPFTVFDKLCRNVGLLRIFPSISINSVRAVLQPPTQGVVLQSFGAGNMPSKREDIIAEIKKAIDRGCIIINCTQCLKGQVDVQYLTGKILYDIGVIPGSDMTPEAALTKLSYVLSKDWDIEKKRQMMQESLRGEITVYKHSLQFPDVIPRLAKFLHLDSSKEVKKLSNSLFPTLLCYAARTNDLNLVGILAQYGAKPSIPDYNGRTPLHVAASLGHIELLKYFIENGADVDARDHRGENPLMCAVRGNRLDCIAELRRAGGAISLTATEIGTQLCYLASKGDIEALDSWIAAGADLNYVDYDGRSPLHVAVAKKNTECVSFLLDHGADTTLTDRNGQSPLQEAEKKGPEVIISLLKAKSEQRETLSPERQGGKMLS</sequence>
<dbReference type="Gene3D" id="3.40.50.1170">
    <property type="entry name" value="L-asparaginase, N-terminal domain"/>
    <property type="match status" value="1"/>
</dbReference>
<feature type="domain" description="L-asparaginase N-terminal" evidence="10">
    <location>
        <begin position="89"/>
        <end position="301"/>
    </location>
</feature>
<dbReference type="SFLD" id="SFLDS00057">
    <property type="entry name" value="Glutaminase/Asparaginase"/>
    <property type="match status" value="1"/>
</dbReference>
<dbReference type="PRINTS" id="PR01415">
    <property type="entry name" value="ANKYRIN"/>
</dbReference>
<organism evidence="14">
    <name type="scientific">Enterobius vermicularis</name>
    <name type="common">Human pinworm</name>
    <dbReference type="NCBI Taxonomy" id="51028"/>
    <lineage>
        <taxon>Eukaryota</taxon>
        <taxon>Metazoa</taxon>
        <taxon>Ecdysozoa</taxon>
        <taxon>Nematoda</taxon>
        <taxon>Chromadorea</taxon>
        <taxon>Rhabditida</taxon>
        <taxon>Spirurina</taxon>
        <taxon>Oxyuridomorpha</taxon>
        <taxon>Oxyuroidea</taxon>
        <taxon>Oxyuridae</taxon>
        <taxon>Enterobius</taxon>
    </lineage>
</organism>
<evidence type="ECO:0000256" key="7">
    <source>
        <dbReference type="PROSITE-ProRule" id="PRU00023"/>
    </source>
</evidence>
<keyword evidence="3" id="KW-0378">Hydrolase</keyword>
<dbReference type="Pfam" id="PF00710">
    <property type="entry name" value="Asparaginase"/>
    <property type="match status" value="1"/>
</dbReference>
<dbReference type="EC" id="3.5.1.1" evidence="1"/>
<dbReference type="Gene3D" id="3.40.50.40">
    <property type="match status" value="1"/>
</dbReference>
<evidence type="ECO:0000256" key="3">
    <source>
        <dbReference type="ARBA" id="ARBA00022801"/>
    </source>
</evidence>
<dbReference type="PIRSF" id="PIRSF500176">
    <property type="entry name" value="L_ASNase"/>
    <property type="match status" value="1"/>
</dbReference>
<dbReference type="Proteomes" id="UP000274131">
    <property type="component" value="Unassembled WGS sequence"/>
</dbReference>
<dbReference type="Gene3D" id="1.25.40.20">
    <property type="entry name" value="Ankyrin repeat-containing domain"/>
    <property type="match status" value="3"/>
</dbReference>
<evidence type="ECO:0000256" key="2">
    <source>
        <dbReference type="ARBA" id="ARBA00022737"/>
    </source>
</evidence>
<feature type="domain" description="Asparaginase/glutaminase C-terminal" evidence="11">
    <location>
        <begin position="320"/>
        <end position="435"/>
    </location>
</feature>
<dbReference type="PRINTS" id="PR00139">
    <property type="entry name" value="ASNGLNASE"/>
</dbReference>
<dbReference type="InterPro" id="IPR041725">
    <property type="entry name" value="L-asparaginase_I"/>
</dbReference>
<dbReference type="InterPro" id="IPR002110">
    <property type="entry name" value="Ankyrin_rpt"/>
</dbReference>
<dbReference type="InterPro" id="IPR006033">
    <property type="entry name" value="AsnA_fam"/>
</dbReference>
<evidence type="ECO:0000259" key="10">
    <source>
        <dbReference type="Pfam" id="PF00710"/>
    </source>
</evidence>
<dbReference type="InterPro" id="IPR027473">
    <property type="entry name" value="L-asparaginase_C"/>
</dbReference>
<feature type="binding site" evidence="6">
    <location>
        <begin position="199"/>
        <end position="200"/>
    </location>
    <ligand>
        <name>substrate</name>
    </ligand>
</feature>
<comment type="similarity">
    <text evidence="5">In the N-terminal section; belongs to the asparaginase 1 family.</text>
</comment>
<dbReference type="PANTHER" id="PTHR11707:SF28">
    <property type="entry name" value="60 KDA LYSOPHOSPHOLIPASE"/>
    <property type="match status" value="1"/>
</dbReference>
<evidence type="ECO:0000256" key="8">
    <source>
        <dbReference type="PROSITE-ProRule" id="PRU10100"/>
    </source>
</evidence>
<accession>A0A0N4UVS5</accession>
<evidence type="ECO:0000259" key="11">
    <source>
        <dbReference type="Pfam" id="PF17763"/>
    </source>
</evidence>
<dbReference type="GO" id="GO:0004067">
    <property type="term" value="F:asparaginase activity"/>
    <property type="evidence" value="ECO:0007669"/>
    <property type="project" value="UniProtKB-UniRule"/>
</dbReference>
<dbReference type="Pfam" id="PF17763">
    <property type="entry name" value="Asparaginase_C"/>
    <property type="match status" value="1"/>
</dbReference>
<feature type="repeat" description="ANK" evidence="7">
    <location>
        <begin position="610"/>
        <end position="642"/>
    </location>
</feature>
<evidence type="ECO:0000256" key="1">
    <source>
        <dbReference type="ARBA" id="ARBA00012920"/>
    </source>
</evidence>
<gene>
    <name evidence="12" type="ORF">EVEC_LOCUS1264</name>
</gene>
<dbReference type="PIRSF" id="PIRSF001220">
    <property type="entry name" value="L-ASNase_gatD"/>
    <property type="match status" value="1"/>
</dbReference>
<dbReference type="SMART" id="SM00248">
    <property type="entry name" value="ANK"/>
    <property type="match status" value="5"/>
</dbReference>
<evidence type="ECO:0000313" key="14">
    <source>
        <dbReference type="WBParaSite" id="EVEC_0000155601-mRNA-1"/>
    </source>
</evidence>
<dbReference type="Pfam" id="PF12796">
    <property type="entry name" value="Ank_2"/>
    <property type="match status" value="2"/>
</dbReference>
<dbReference type="OrthoDB" id="542841at2759"/>
<evidence type="ECO:0000256" key="9">
    <source>
        <dbReference type="SAM" id="MobiDB-lite"/>
    </source>
</evidence>
<reference evidence="14" key="1">
    <citation type="submission" date="2016-04" db="UniProtKB">
        <authorList>
            <consortium name="WormBaseParasite"/>
        </authorList>
    </citation>
    <scope>IDENTIFICATION</scope>
</reference>
<keyword evidence="4 7" id="KW-0040">ANK repeat</keyword>
<dbReference type="InterPro" id="IPR036152">
    <property type="entry name" value="Asp/glu_Ase-like_sf"/>
</dbReference>
<dbReference type="InterPro" id="IPR006034">
    <property type="entry name" value="Asparaginase/glutaminase-like"/>
</dbReference>
<keyword evidence="13" id="KW-1185">Reference proteome</keyword>